<feature type="domain" description="7,8-dihydro-6-hydroxymethylpterin-pyrophosphokinase" evidence="9">
    <location>
        <begin position="88"/>
        <end position="99"/>
    </location>
</feature>
<evidence type="ECO:0000256" key="2">
    <source>
        <dbReference type="ARBA" id="ARBA00005051"/>
    </source>
</evidence>
<dbReference type="Pfam" id="PF01288">
    <property type="entry name" value="HPPK"/>
    <property type="match status" value="1"/>
</dbReference>
<evidence type="ECO:0000256" key="7">
    <source>
        <dbReference type="ARBA" id="ARBA00022840"/>
    </source>
</evidence>
<evidence type="ECO:0000256" key="5">
    <source>
        <dbReference type="ARBA" id="ARBA00022741"/>
    </source>
</evidence>
<evidence type="ECO:0000313" key="10">
    <source>
        <dbReference type="EMBL" id="NCU17724.1"/>
    </source>
</evidence>
<keyword evidence="5" id="KW-0547">Nucleotide-binding</keyword>
<keyword evidence="11" id="KW-1185">Reference proteome</keyword>
<keyword evidence="8" id="KW-0289">Folate biosynthesis</keyword>
<dbReference type="PANTHER" id="PTHR43071:SF1">
    <property type="entry name" value="2-AMINO-4-HYDROXY-6-HYDROXYMETHYLDIHYDROPTERIDINE PYROPHOSPHOKINASE"/>
    <property type="match status" value="1"/>
</dbReference>
<organism evidence="10 11">
    <name type="scientific">Pallidibacillus pasinlerensis</name>
    <dbReference type="NCBI Taxonomy" id="2703818"/>
    <lineage>
        <taxon>Bacteria</taxon>
        <taxon>Bacillati</taxon>
        <taxon>Bacillota</taxon>
        <taxon>Bacilli</taxon>
        <taxon>Bacillales</taxon>
        <taxon>Bacillaceae</taxon>
        <taxon>Pallidibacillus</taxon>
    </lineage>
</organism>
<dbReference type="CDD" id="cd00483">
    <property type="entry name" value="HPPK"/>
    <property type="match status" value="1"/>
</dbReference>
<keyword evidence="6" id="KW-0418">Kinase</keyword>
<gene>
    <name evidence="10" type="primary">folK</name>
    <name evidence="10" type="ORF">GW534_08140</name>
</gene>
<comment type="catalytic activity">
    <reaction evidence="1">
        <text>6-hydroxymethyl-7,8-dihydropterin + ATP = (7,8-dihydropterin-6-yl)methyl diphosphate + AMP + H(+)</text>
        <dbReference type="Rhea" id="RHEA:11412"/>
        <dbReference type="ChEBI" id="CHEBI:15378"/>
        <dbReference type="ChEBI" id="CHEBI:30616"/>
        <dbReference type="ChEBI" id="CHEBI:44841"/>
        <dbReference type="ChEBI" id="CHEBI:72950"/>
        <dbReference type="ChEBI" id="CHEBI:456215"/>
        <dbReference type="EC" id="2.7.6.3"/>
    </reaction>
</comment>
<comment type="caution">
    <text evidence="10">The sequence shown here is derived from an EMBL/GenBank/DDBJ whole genome shotgun (WGS) entry which is preliminary data.</text>
</comment>
<evidence type="ECO:0000313" key="11">
    <source>
        <dbReference type="Proteomes" id="UP000743899"/>
    </source>
</evidence>
<dbReference type="PROSITE" id="PS00794">
    <property type="entry name" value="HPPK"/>
    <property type="match status" value="1"/>
</dbReference>
<dbReference type="GO" id="GO:0003848">
    <property type="term" value="F:2-amino-4-hydroxy-6-hydroxymethyldihydropteridine diphosphokinase activity"/>
    <property type="evidence" value="ECO:0007669"/>
    <property type="project" value="UniProtKB-EC"/>
</dbReference>
<sequence>MVNRAFLSIGSNIGKRERYLYEAIQSLEKHSIKVNNFSSIFETDPVGFTEQDLFLNMVIEIETEKNPHELLEICLDIEQQLDRKRIIHWGPRTIDLDIILFNEDIIHTKDLIIPHPRMHERAFVLVPLAEINGEIVIPNINRTVDILLHQINKTGVRLWKKKQDRDINKLFN</sequence>
<dbReference type="InterPro" id="IPR000550">
    <property type="entry name" value="Hppk"/>
</dbReference>
<dbReference type="RefSeq" id="WP_161920555.1">
    <property type="nucleotide sequence ID" value="NZ_JAACYS010000032.1"/>
</dbReference>
<dbReference type="NCBIfam" id="TIGR01498">
    <property type="entry name" value="folK"/>
    <property type="match status" value="1"/>
</dbReference>
<dbReference type="Gene3D" id="3.30.70.560">
    <property type="entry name" value="7,8-Dihydro-6-hydroxymethylpterin-pyrophosphokinase HPPK"/>
    <property type="match status" value="1"/>
</dbReference>
<dbReference type="EMBL" id="JAACYS010000032">
    <property type="protein sequence ID" value="NCU17724.1"/>
    <property type="molecule type" value="Genomic_DNA"/>
</dbReference>
<reference evidence="10 11" key="1">
    <citation type="submission" date="2020-01" db="EMBL/GenBank/DDBJ databases">
        <title>A novel Bacillus sp. from Pasinler.</title>
        <authorList>
            <person name="Adiguzel A."/>
            <person name="Ay H."/>
            <person name="Baltaci M.O."/>
        </authorList>
    </citation>
    <scope>NUCLEOTIDE SEQUENCE [LARGE SCALE GENOMIC DNA]</scope>
    <source>
        <strain evidence="10 11">P1</strain>
    </source>
</reference>
<name>A0ABX0A5E0_9BACI</name>
<evidence type="ECO:0000256" key="8">
    <source>
        <dbReference type="ARBA" id="ARBA00022909"/>
    </source>
</evidence>
<proteinExistence type="predicted"/>
<evidence type="ECO:0000256" key="1">
    <source>
        <dbReference type="ARBA" id="ARBA00000198"/>
    </source>
</evidence>
<evidence type="ECO:0000256" key="6">
    <source>
        <dbReference type="ARBA" id="ARBA00022777"/>
    </source>
</evidence>
<evidence type="ECO:0000256" key="3">
    <source>
        <dbReference type="ARBA" id="ARBA00013253"/>
    </source>
</evidence>
<dbReference type="SUPFAM" id="SSF55083">
    <property type="entry name" value="6-hydroxymethyl-7,8-dihydropterin pyrophosphokinase, HPPK"/>
    <property type="match status" value="1"/>
</dbReference>
<accession>A0ABX0A5E0</accession>
<dbReference type="InterPro" id="IPR035907">
    <property type="entry name" value="Hppk_sf"/>
</dbReference>
<keyword evidence="4 10" id="KW-0808">Transferase</keyword>
<evidence type="ECO:0000259" key="9">
    <source>
        <dbReference type="PROSITE" id="PS00794"/>
    </source>
</evidence>
<keyword evidence="7" id="KW-0067">ATP-binding</keyword>
<protein>
    <recommendedName>
        <fullName evidence="3">2-amino-4-hydroxy-6-hydroxymethyldihydropteridine diphosphokinase</fullName>
        <ecNumber evidence="3">2.7.6.3</ecNumber>
    </recommendedName>
</protein>
<dbReference type="Proteomes" id="UP000743899">
    <property type="component" value="Unassembled WGS sequence"/>
</dbReference>
<dbReference type="PANTHER" id="PTHR43071">
    <property type="entry name" value="2-AMINO-4-HYDROXY-6-HYDROXYMETHYLDIHYDROPTERIDINE PYROPHOSPHOKINASE"/>
    <property type="match status" value="1"/>
</dbReference>
<dbReference type="EC" id="2.7.6.3" evidence="3"/>
<evidence type="ECO:0000256" key="4">
    <source>
        <dbReference type="ARBA" id="ARBA00022679"/>
    </source>
</evidence>
<comment type="pathway">
    <text evidence="2">Cofactor biosynthesis; tetrahydrofolate biosynthesis; 2-amino-4-hydroxy-6-hydroxymethyl-7,8-dihydropteridine diphosphate from 7,8-dihydroneopterin triphosphate: step 4/4.</text>
</comment>